<feature type="region of interest" description="Disordered" evidence="10">
    <location>
        <begin position="134"/>
        <end position="153"/>
    </location>
</feature>
<dbReference type="InterPro" id="IPR002130">
    <property type="entry name" value="Cyclophilin-type_PPIase_dom"/>
</dbReference>
<keyword evidence="9" id="KW-0964">Secreted</keyword>
<dbReference type="GO" id="GO:0004601">
    <property type="term" value="F:peroxidase activity"/>
    <property type="evidence" value="ECO:0007669"/>
    <property type="project" value="UniProtKB-KW"/>
</dbReference>
<evidence type="ECO:0000313" key="14">
    <source>
        <dbReference type="Proteomes" id="UP001412067"/>
    </source>
</evidence>
<feature type="domain" description="PPIase cyclophilin-type" evidence="11">
    <location>
        <begin position="243"/>
        <end position="296"/>
    </location>
</feature>
<evidence type="ECO:0000256" key="3">
    <source>
        <dbReference type="ARBA" id="ARBA00022617"/>
    </source>
</evidence>
<feature type="domain" description="Plant heme peroxidase family profile" evidence="12">
    <location>
        <begin position="1"/>
        <end position="293"/>
    </location>
</feature>
<comment type="cofactor">
    <cofactor evidence="9">
        <name>heme b</name>
        <dbReference type="ChEBI" id="CHEBI:60344"/>
    </cofactor>
    <text evidence="9">Binds 1 heme b (iron(II)-protoporphyrin IX) group per subunit.</text>
</comment>
<comment type="caution">
    <text evidence="13">The sequence shown here is derived from an EMBL/GenBank/DDBJ whole genome shotgun (WGS) entry which is preliminary data.</text>
</comment>
<evidence type="ECO:0000256" key="4">
    <source>
        <dbReference type="ARBA" id="ARBA00022723"/>
    </source>
</evidence>
<protein>
    <recommendedName>
        <fullName evidence="9">Peroxidase</fullName>
        <ecNumber evidence="9">1.11.1.7</ecNumber>
    </recommendedName>
</protein>
<dbReference type="Gene3D" id="2.40.100.10">
    <property type="entry name" value="Cyclophilin-like"/>
    <property type="match status" value="1"/>
</dbReference>
<accession>A0ABR2LRM0</accession>
<evidence type="ECO:0000256" key="1">
    <source>
        <dbReference type="ARBA" id="ARBA00000189"/>
    </source>
</evidence>
<dbReference type="Proteomes" id="UP001412067">
    <property type="component" value="Unassembled WGS sequence"/>
</dbReference>
<dbReference type="Pfam" id="PF00141">
    <property type="entry name" value="peroxidase"/>
    <property type="match status" value="1"/>
</dbReference>
<evidence type="ECO:0000256" key="9">
    <source>
        <dbReference type="RuleBase" id="RU362060"/>
    </source>
</evidence>
<keyword evidence="7 9" id="KW-0408">Iron</keyword>
<dbReference type="PROSITE" id="PS50873">
    <property type="entry name" value="PEROXIDASE_4"/>
    <property type="match status" value="1"/>
</dbReference>
<dbReference type="EC" id="1.11.1.7" evidence="9"/>
<dbReference type="PROSITE" id="PS50072">
    <property type="entry name" value="CSA_PPIASE_2"/>
    <property type="match status" value="1"/>
</dbReference>
<comment type="function">
    <text evidence="9">Removal of H(2)O(2), oxidation of toxic reductants, biosynthesis and degradation of lignin, suberization, auxin catabolism, response to environmental stresses such as wounding, pathogen attack and oxidative stress.</text>
</comment>
<keyword evidence="4 9" id="KW-0479">Metal-binding</keyword>
<keyword evidence="8 9" id="KW-0376">Hydrogen peroxide</keyword>
<evidence type="ECO:0000256" key="6">
    <source>
        <dbReference type="ARBA" id="ARBA00023002"/>
    </source>
</evidence>
<sequence>MRANGFKVVDDIKKVMEARCLGVVTCADILNLAAKEAVALAALPKYPVYIGRRDDATSTKKSVDLSPPDVTWENATCLNAEFSARAELGTDFSYWNRTKERRYLKFATLPPTPALPYLPTASISSLPEGSEALAASHHSSRRKRSERRSVQVRFSSPTPALPYLFDLLSRTEAKLPPPAIGLRLLLLDLVLRTLPSFLNRVCPDGAIVANAWKLQLAGQASASVVDRTSHLVSEYEDELEIMKTMIHEIETPWLDNRHVVFGHVIEGIKVLKKLESQETSRADVPKLPCRIVNSGELPSDS</sequence>
<dbReference type="PANTHER" id="PTHR31235">
    <property type="entry name" value="PEROXIDASE 25-RELATED"/>
    <property type="match status" value="1"/>
</dbReference>
<comment type="catalytic activity">
    <reaction evidence="1 9">
        <text>2 a phenolic donor + H2O2 = 2 a phenolic radical donor + 2 H2O</text>
        <dbReference type="Rhea" id="RHEA:56136"/>
        <dbReference type="ChEBI" id="CHEBI:15377"/>
        <dbReference type="ChEBI" id="CHEBI:16240"/>
        <dbReference type="ChEBI" id="CHEBI:139520"/>
        <dbReference type="ChEBI" id="CHEBI:139521"/>
        <dbReference type="EC" id="1.11.1.7"/>
    </reaction>
</comment>
<comment type="cofactor">
    <cofactor evidence="9">
        <name>Ca(2+)</name>
        <dbReference type="ChEBI" id="CHEBI:29108"/>
    </cofactor>
    <text evidence="9">Binds 2 calcium ions per subunit.</text>
</comment>
<dbReference type="SUPFAM" id="SSF48113">
    <property type="entry name" value="Heme-dependent peroxidases"/>
    <property type="match status" value="1"/>
</dbReference>
<dbReference type="InterPro" id="IPR029000">
    <property type="entry name" value="Cyclophilin-like_dom_sf"/>
</dbReference>
<dbReference type="PRINTS" id="PR00458">
    <property type="entry name" value="PEROXIDASE"/>
</dbReference>
<evidence type="ECO:0000256" key="2">
    <source>
        <dbReference type="ARBA" id="ARBA00022559"/>
    </source>
</evidence>
<comment type="similarity">
    <text evidence="9">Belongs to the peroxidase family. Classical plant (class III) peroxidase subfamily.</text>
</comment>
<evidence type="ECO:0000259" key="12">
    <source>
        <dbReference type="PROSITE" id="PS50873"/>
    </source>
</evidence>
<dbReference type="SUPFAM" id="SSF50891">
    <property type="entry name" value="Cyclophilin-like"/>
    <property type="match status" value="1"/>
</dbReference>
<comment type="subcellular location">
    <subcellularLocation>
        <location evidence="9">Secreted</location>
    </subcellularLocation>
</comment>
<evidence type="ECO:0000256" key="7">
    <source>
        <dbReference type="ARBA" id="ARBA00023004"/>
    </source>
</evidence>
<name>A0ABR2LRM0_9ASPA</name>
<dbReference type="Pfam" id="PF00160">
    <property type="entry name" value="Pro_isomerase"/>
    <property type="match status" value="1"/>
</dbReference>
<dbReference type="InterPro" id="IPR002016">
    <property type="entry name" value="Haem_peroxidase"/>
</dbReference>
<evidence type="ECO:0000313" key="13">
    <source>
        <dbReference type="EMBL" id="KAK8947733.1"/>
    </source>
</evidence>
<dbReference type="PRINTS" id="PR00461">
    <property type="entry name" value="PLPEROXIDASE"/>
</dbReference>
<evidence type="ECO:0000256" key="5">
    <source>
        <dbReference type="ARBA" id="ARBA00022837"/>
    </source>
</evidence>
<dbReference type="InterPro" id="IPR010255">
    <property type="entry name" value="Haem_peroxidase_sf"/>
</dbReference>
<dbReference type="InterPro" id="IPR000823">
    <property type="entry name" value="Peroxidase_pln"/>
</dbReference>
<dbReference type="Gene3D" id="1.10.520.10">
    <property type="match status" value="1"/>
</dbReference>
<keyword evidence="14" id="KW-1185">Reference proteome</keyword>
<keyword evidence="3 9" id="KW-0349">Heme</keyword>
<organism evidence="13 14">
    <name type="scientific">Platanthera guangdongensis</name>
    <dbReference type="NCBI Taxonomy" id="2320717"/>
    <lineage>
        <taxon>Eukaryota</taxon>
        <taxon>Viridiplantae</taxon>
        <taxon>Streptophyta</taxon>
        <taxon>Embryophyta</taxon>
        <taxon>Tracheophyta</taxon>
        <taxon>Spermatophyta</taxon>
        <taxon>Magnoliopsida</taxon>
        <taxon>Liliopsida</taxon>
        <taxon>Asparagales</taxon>
        <taxon>Orchidaceae</taxon>
        <taxon>Orchidoideae</taxon>
        <taxon>Orchideae</taxon>
        <taxon>Orchidinae</taxon>
        <taxon>Platanthera</taxon>
    </lineage>
</organism>
<keyword evidence="6 9" id="KW-0560">Oxidoreductase</keyword>
<evidence type="ECO:0000259" key="11">
    <source>
        <dbReference type="PROSITE" id="PS50072"/>
    </source>
</evidence>
<gene>
    <name evidence="13" type="primary">PER26</name>
    <name evidence="13" type="ORF">KSP40_PGU006696</name>
</gene>
<keyword evidence="2 9" id="KW-0575">Peroxidase</keyword>
<evidence type="ECO:0000256" key="10">
    <source>
        <dbReference type="SAM" id="MobiDB-lite"/>
    </source>
</evidence>
<dbReference type="EMBL" id="JBBWWR010000016">
    <property type="protein sequence ID" value="KAK8947733.1"/>
    <property type="molecule type" value="Genomic_DNA"/>
</dbReference>
<proteinExistence type="inferred from homology"/>
<evidence type="ECO:0000256" key="8">
    <source>
        <dbReference type="ARBA" id="ARBA00023324"/>
    </source>
</evidence>
<keyword evidence="5 9" id="KW-0106">Calcium</keyword>
<reference evidence="13 14" key="1">
    <citation type="journal article" date="2022" name="Nat. Plants">
        <title>Genomes of leafy and leafless Platanthera orchids illuminate the evolution of mycoheterotrophy.</title>
        <authorList>
            <person name="Li M.H."/>
            <person name="Liu K.W."/>
            <person name="Li Z."/>
            <person name="Lu H.C."/>
            <person name="Ye Q.L."/>
            <person name="Zhang D."/>
            <person name="Wang J.Y."/>
            <person name="Li Y.F."/>
            <person name="Zhong Z.M."/>
            <person name="Liu X."/>
            <person name="Yu X."/>
            <person name="Liu D.K."/>
            <person name="Tu X.D."/>
            <person name="Liu B."/>
            <person name="Hao Y."/>
            <person name="Liao X.Y."/>
            <person name="Jiang Y.T."/>
            <person name="Sun W.H."/>
            <person name="Chen J."/>
            <person name="Chen Y.Q."/>
            <person name="Ai Y."/>
            <person name="Zhai J.W."/>
            <person name="Wu S.S."/>
            <person name="Zhou Z."/>
            <person name="Hsiao Y.Y."/>
            <person name="Wu W.L."/>
            <person name="Chen Y.Y."/>
            <person name="Lin Y.F."/>
            <person name="Hsu J.L."/>
            <person name="Li C.Y."/>
            <person name="Wang Z.W."/>
            <person name="Zhao X."/>
            <person name="Zhong W.Y."/>
            <person name="Ma X.K."/>
            <person name="Ma L."/>
            <person name="Huang J."/>
            <person name="Chen G.Z."/>
            <person name="Huang M.Z."/>
            <person name="Huang L."/>
            <person name="Peng D.H."/>
            <person name="Luo Y.B."/>
            <person name="Zou S.Q."/>
            <person name="Chen S.P."/>
            <person name="Lan S."/>
            <person name="Tsai W.C."/>
            <person name="Van de Peer Y."/>
            <person name="Liu Z.J."/>
        </authorList>
    </citation>
    <scope>NUCLEOTIDE SEQUENCE [LARGE SCALE GENOMIC DNA]</scope>
    <source>
        <strain evidence="13">Lor288</strain>
    </source>
</reference>